<sequence length="453" mass="51047">VCSSSVPFLVSGGSILFLFPETFRVLGPAGPVVATVGEDTVLPCYLSPSISVLELEIRWFREDFTKPVFLYLNHVPKLDSQLPSYKGRTDLFQVEFTRGNASLRLKDVRGTDDGQYTCMVRSTIWYEEAVIDVAVRALGTQPSVSLHSTGGGQTQLVCRSEGWFPAPAVTWTDRDGQDVTSLSSTTVERDSRGLLSVSSYLPVKQESNIFSCLVRSAVPYPDRGSLLHISGNVFPDSLIWLVALISTAVLWVMPAAFLIHKWRRLHEPLSRLCHLHHTTQHTRYPQCSLILSTMKLVSDVTLDPDTVQHELLLSGNGKRVRGRRWRDLPDSQWRFQKWSCVVSKEGFSAGQHYWEVKVNKHWTIGIAAESAPRKGAFAFTPGQGYWTLAYNRHNLSALTAPLTPLSRTLLPRTLGVFLDIEERRVSFYKVESREHIYTFSDMAFNEGERLFPL</sequence>
<dbReference type="InterPro" id="IPR013783">
    <property type="entry name" value="Ig-like_fold"/>
</dbReference>
<evidence type="ECO:0008006" key="13">
    <source>
        <dbReference type="Google" id="ProtNLM"/>
    </source>
</evidence>
<dbReference type="PANTHER" id="PTHR24100">
    <property type="entry name" value="BUTYROPHILIN"/>
    <property type="match status" value="1"/>
</dbReference>
<evidence type="ECO:0000256" key="4">
    <source>
        <dbReference type="ARBA" id="ARBA00022729"/>
    </source>
</evidence>
<dbReference type="FunFam" id="2.60.40.10:FF:000208">
    <property type="entry name" value="Butyrophilin subfamily 1 member A1"/>
    <property type="match status" value="1"/>
</dbReference>
<dbReference type="Pfam" id="PF07686">
    <property type="entry name" value="V-set"/>
    <property type="match status" value="1"/>
</dbReference>
<organism evidence="11 12">
    <name type="scientific">Lepisosteus oculatus</name>
    <name type="common">Spotted gar</name>
    <dbReference type="NCBI Taxonomy" id="7918"/>
    <lineage>
        <taxon>Eukaryota</taxon>
        <taxon>Metazoa</taxon>
        <taxon>Chordata</taxon>
        <taxon>Craniata</taxon>
        <taxon>Vertebrata</taxon>
        <taxon>Euteleostomi</taxon>
        <taxon>Actinopterygii</taxon>
        <taxon>Neopterygii</taxon>
        <taxon>Holostei</taxon>
        <taxon>Semionotiformes</taxon>
        <taxon>Lepisosteidae</taxon>
        <taxon>Lepisosteus</taxon>
    </lineage>
</organism>
<evidence type="ECO:0000313" key="12">
    <source>
        <dbReference type="Proteomes" id="UP000018468"/>
    </source>
</evidence>
<dbReference type="Gene3D" id="2.60.40.10">
    <property type="entry name" value="Immunoglobulins"/>
    <property type="match status" value="2"/>
</dbReference>
<dbReference type="InterPro" id="IPR006574">
    <property type="entry name" value="PRY"/>
</dbReference>
<keyword evidence="7" id="KW-0393">Immunoglobulin domain</keyword>
<dbReference type="EMBL" id="AHAT01038842">
    <property type="status" value="NOT_ANNOTATED_CDS"/>
    <property type="molecule type" value="Genomic_DNA"/>
</dbReference>
<evidence type="ECO:0000256" key="6">
    <source>
        <dbReference type="ARBA" id="ARBA00023136"/>
    </source>
</evidence>
<dbReference type="GO" id="GO:0005102">
    <property type="term" value="F:signaling receptor binding"/>
    <property type="evidence" value="ECO:0000318"/>
    <property type="project" value="GO_Central"/>
</dbReference>
<keyword evidence="12" id="KW-1185">Reference proteome</keyword>
<dbReference type="eggNOG" id="ENOG502QSRZ">
    <property type="taxonomic scope" value="Eukaryota"/>
</dbReference>
<evidence type="ECO:0000256" key="7">
    <source>
        <dbReference type="ARBA" id="ARBA00023319"/>
    </source>
</evidence>
<dbReference type="OMA" id="HTIYSPH"/>
<keyword evidence="3 8" id="KW-0812">Transmembrane</keyword>
<dbReference type="SUPFAM" id="SSF48726">
    <property type="entry name" value="Immunoglobulin"/>
    <property type="match status" value="2"/>
</dbReference>
<dbReference type="InterPro" id="IPR003877">
    <property type="entry name" value="SPRY_dom"/>
</dbReference>
<dbReference type="PROSITE" id="PS50835">
    <property type="entry name" value="IG_LIKE"/>
    <property type="match status" value="2"/>
</dbReference>
<dbReference type="FunFam" id="2.60.120.920:FF:000080">
    <property type="entry name" value="Uncharacterized protein"/>
    <property type="match status" value="1"/>
</dbReference>
<dbReference type="InterPro" id="IPR007110">
    <property type="entry name" value="Ig-like_dom"/>
</dbReference>
<accession>W5M0P1</accession>
<keyword evidence="6 8" id="KW-0472">Membrane</keyword>
<dbReference type="SUPFAM" id="SSF49899">
    <property type="entry name" value="Concanavalin A-like lectins/glucanases"/>
    <property type="match status" value="1"/>
</dbReference>
<dbReference type="Pfam" id="PF22705">
    <property type="entry name" value="C2-set_3"/>
    <property type="match status" value="1"/>
</dbReference>
<dbReference type="InterPro" id="IPR003599">
    <property type="entry name" value="Ig_sub"/>
</dbReference>
<dbReference type="GO" id="GO:0050852">
    <property type="term" value="P:T cell receptor signaling pathway"/>
    <property type="evidence" value="ECO:0000318"/>
    <property type="project" value="GO_Central"/>
</dbReference>
<feature type="domain" description="Ig-like" evidence="10">
    <location>
        <begin position="20"/>
        <end position="132"/>
    </location>
</feature>
<dbReference type="AlphaFoldDB" id="W5M0P1"/>
<evidence type="ECO:0000256" key="5">
    <source>
        <dbReference type="ARBA" id="ARBA00022989"/>
    </source>
</evidence>
<dbReference type="SMART" id="SM00409">
    <property type="entry name" value="IG"/>
    <property type="match status" value="1"/>
</dbReference>
<dbReference type="PRINTS" id="PR01407">
    <property type="entry name" value="BUTYPHLNCDUF"/>
</dbReference>
<dbReference type="InterPro" id="IPR036179">
    <property type="entry name" value="Ig-like_dom_sf"/>
</dbReference>
<dbReference type="Gene3D" id="2.60.120.920">
    <property type="match status" value="1"/>
</dbReference>
<reference evidence="11" key="2">
    <citation type="submission" date="2025-08" db="UniProtKB">
        <authorList>
            <consortium name="Ensembl"/>
        </authorList>
    </citation>
    <scope>IDENTIFICATION</scope>
</reference>
<feature type="transmembrane region" description="Helical" evidence="8">
    <location>
        <begin position="238"/>
        <end position="259"/>
    </location>
</feature>
<dbReference type="InterPro" id="IPR003879">
    <property type="entry name" value="Butyrophylin_SPRY"/>
</dbReference>
<dbReference type="InterPro" id="IPR053896">
    <property type="entry name" value="BTN3A2-like_Ig-C"/>
</dbReference>
<keyword evidence="5 8" id="KW-1133">Transmembrane helix</keyword>
<evidence type="ECO:0000256" key="1">
    <source>
        <dbReference type="ARBA" id="ARBA00004479"/>
    </source>
</evidence>
<dbReference type="InterPro" id="IPR050504">
    <property type="entry name" value="IgSF_BTN/MOG"/>
</dbReference>
<dbReference type="PROSITE" id="PS50188">
    <property type="entry name" value="B302_SPRY"/>
    <property type="match status" value="1"/>
</dbReference>
<dbReference type="InterPro" id="IPR001870">
    <property type="entry name" value="B30.2/SPRY"/>
</dbReference>
<name>W5M0P1_LEPOC</name>
<dbReference type="STRING" id="7918.ENSLOCP00000001948"/>
<dbReference type="CDD" id="cd13733">
    <property type="entry name" value="SPRY_PRY_C-I_1"/>
    <property type="match status" value="1"/>
</dbReference>
<dbReference type="GO" id="GO:0001817">
    <property type="term" value="P:regulation of cytokine production"/>
    <property type="evidence" value="ECO:0000318"/>
    <property type="project" value="GO_Central"/>
</dbReference>
<protein>
    <recommendedName>
        <fullName evidence="13">Butyrophilin subfamily 1 member A1</fullName>
    </recommendedName>
</protein>
<dbReference type="HOGENOM" id="CLU_013137_22_2_1"/>
<dbReference type="FunFam" id="2.60.40.10:FF:000088">
    <property type="entry name" value="Butyrophilin subfamily 1 member A1"/>
    <property type="match status" value="1"/>
</dbReference>
<comment type="similarity">
    <text evidence="2">Belongs to the immunoglobulin superfamily. BTN/MOG family.</text>
</comment>
<evidence type="ECO:0000259" key="10">
    <source>
        <dbReference type="PROSITE" id="PS50835"/>
    </source>
</evidence>
<proteinExistence type="inferred from homology"/>
<dbReference type="InterPro" id="IPR013320">
    <property type="entry name" value="ConA-like_dom_sf"/>
</dbReference>
<dbReference type="Proteomes" id="UP000018468">
    <property type="component" value="Linkage group LG5"/>
</dbReference>
<dbReference type="Ensembl" id="ENSLOCT00000001953.1">
    <property type="protein sequence ID" value="ENSLOCP00000001948.1"/>
    <property type="gene ID" value="ENSLOCG00000001691.1"/>
</dbReference>
<evidence type="ECO:0000256" key="3">
    <source>
        <dbReference type="ARBA" id="ARBA00022692"/>
    </source>
</evidence>
<dbReference type="GeneTree" id="ENSGT01120000271914"/>
<evidence type="ECO:0000313" key="11">
    <source>
        <dbReference type="Ensembl" id="ENSLOCP00000001948.1"/>
    </source>
</evidence>
<dbReference type="SMART" id="SM00589">
    <property type="entry name" value="PRY"/>
    <property type="match status" value="1"/>
</dbReference>
<feature type="domain" description="Ig-like" evidence="10">
    <location>
        <begin position="142"/>
        <end position="230"/>
    </location>
</feature>
<dbReference type="PANTHER" id="PTHR24100:SF130">
    <property type="entry name" value="BUTYROPHILIN-LIKE PROTEIN 9"/>
    <property type="match status" value="1"/>
</dbReference>
<dbReference type="GO" id="GO:0009897">
    <property type="term" value="C:external side of plasma membrane"/>
    <property type="evidence" value="ECO:0000318"/>
    <property type="project" value="GO_Central"/>
</dbReference>
<evidence type="ECO:0000256" key="8">
    <source>
        <dbReference type="SAM" id="Phobius"/>
    </source>
</evidence>
<dbReference type="InParanoid" id="W5M0P1"/>
<comment type="subcellular location">
    <subcellularLocation>
        <location evidence="1">Membrane</location>
        <topology evidence="1">Single-pass type I membrane protein</topology>
    </subcellularLocation>
</comment>
<keyword evidence="4" id="KW-0732">Signal</keyword>
<evidence type="ECO:0000256" key="2">
    <source>
        <dbReference type="ARBA" id="ARBA00007591"/>
    </source>
</evidence>
<dbReference type="EMBL" id="AHAT01038841">
    <property type="status" value="NOT_ANNOTATED_CDS"/>
    <property type="molecule type" value="Genomic_DNA"/>
</dbReference>
<dbReference type="SMART" id="SM00449">
    <property type="entry name" value="SPRY"/>
    <property type="match status" value="1"/>
</dbReference>
<feature type="domain" description="B30.2/SPRY" evidence="9">
    <location>
        <begin position="280"/>
        <end position="453"/>
    </location>
</feature>
<dbReference type="InterPro" id="IPR013106">
    <property type="entry name" value="Ig_V-set"/>
</dbReference>
<dbReference type="InterPro" id="IPR043136">
    <property type="entry name" value="B30.2/SPRY_sf"/>
</dbReference>
<dbReference type="Pfam" id="PF00622">
    <property type="entry name" value="SPRY"/>
    <property type="match status" value="1"/>
</dbReference>
<reference evidence="12" key="1">
    <citation type="submission" date="2011-12" db="EMBL/GenBank/DDBJ databases">
        <title>The Draft Genome of Lepisosteus oculatus.</title>
        <authorList>
            <consortium name="The Broad Institute Genome Assembly &amp; Analysis Group"/>
            <consortium name="Computational R&amp;D Group"/>
            <consortium name="and Sequencing Platform"/>
            <person name="Di Palma F."/>
            <person name="Alfoldi J."/>
            <person name="Johnson J."/>
            <person name="Berlin A."/>
            <person name="Gnerre S."/>
            <person name="Jaffe D."/>
            <person name="MacCallum I."/>
            <person name="Young S."/>
            <person name="Walker B.J."/>
            <person name="Lander E.S."/>
            <person name="Lindblad-Toh K."/>
        </authorList>
    </citation>
    <scope>NUCLEOTIDE SEQUENCE [LARGE SCALE GENOMIC DNA]</scope>
</reference>
<evidence type="ECO:0000259" key="9">
    <source>
        <dbReference type="PROSITE" id="PS50188"/>
    </source>
</evidence>
<dbReference type="Bgee" id="ENSLOCG00000001691">
    <property type="expression patterns" value="Expressed in testis and 1 other cell type or tissue"/>
</dbReference>
<reference evidence="11" key="3">
    <citation type="submission" date="2025-09" db="UniProtKB">
        <authorList>
            <consortium name="Ensembl"/>
        </authorList>
    </citation>
    <scope>IDENTIFICATION</scope>
</reference>
<dbReference type="Pfam" id="PF13765">
    <property type="entry name" value="PRY"/>
    <property type="match status" value="1"/>
</dbReference>